<comment type="caution">
    <text evidence="2">The sequence shown here is derived from an EMBL/GenBank/DDBJ whole genome shotgun (WGS) entry which is preliminary data.</text>
</comment>
<evidence type="ECO:0000259" key="1">
    <source>
        <dbReference type="PROSITE" id="PS50405"/>
    </source>
</evidence>
<keyword evidence="3" id="KW-1185">Reference proteome</keyword>
<dbReference type="PANTHER" id="PTHR32419:SF6">
    <property type="entry name" value="GLUTATHIONE S-TRANSFERASE OMEGA-LIKE 1-RELATED"/>
    <property type="match status" value="1"/>
</dbReference>
<proteinExistence type="predicted"/>
<dbReference type="InterPro" id="IPR010987">
    <property type="entry name" value="Glutathione-S-Trfase_C-like"/>
</dbReference>
<accession>A0ABS5TED2</accession>
<reference evidence="2 3" key="1">
    <citation type="submission" date="2021-05" db="EMBL/GenBank/DDBJ databases">
        <title>Kineosporia and Streptomyces sp. nov. two new marine actinobacteria isolated from Coral.</title>
        <authorList>
            <person name="Buangrab K."/>
            <person name="Sutthacheep M."/>
            <person name="Yeemin T."/>
            <person name="Harunari E."/>
            <person name="Igarashi Y."/>
            <person name="Kanchanasin P."/>
            <person name="Tanasupawat S."/>
            <person name="Phongsopitanun W."/>
        </authorList>
    </citation>
    <scope>NUCLEOTIDE SEQUENCE [LARGE SCALE GENOMIC DNA]</scope>
    <source>
        <strain evidence="2 3">J2-2</strain>
    </source>
</reference>
<dbReference type="EMBL" id="JAHBAY010000003">
    <property type="protein sequence ID" value="MBT0768794.1"/>
    <property type="molecule type" value="Genomic_DNA"/>
</dbReference>
<gene>
    <name evidence="2" type="ORF">KIH74_07645</name>
</gene>
<dbReference type="InterPro" id="IPR036282">
    <property type="entry name" value="Glutathione-S-Trfase_C_sf"/>
</dbReference>
<organism evidence="2 3">
    <name type="scientific">Kineosporia corallincola</name>
    <dbReference type="NCBI Taxonomy" id="2835133"/>
    <lineage>
        <taxon>Bacteria</taxon>
        <taxon>Bacillati</taxon>
        <taxon>Actinomycetota</taxon>
        <taxon>Actinomycetes</taxon>
        <taxon>Kineosporiales</taxon>
        <taxon>Kineosporiaceae</taxon>
        <taxon>Kineosporia</taxon>
    </lineage>
</organism>
<dbReference type="PROSITE" id="PS50405">
    <property type="entry name" value="GST_CTER"/>
    <property type="match status" value="1"/>
</dbReference>
<dbReference type="Proteomes" id="UP001197247">
    <property type="component" value="Unassembled WGS sequence"/>
</dbReference>
<evidence type="ECO:0000313" key="3">
    <source>
        <dbReference type="Proteomes" id="UP001197247"/>
    </source>
</evidence>
<evidence type="ECO:0000313" key="2">
    <source>
        <dbReference type="EMBL" id="MBT0768794.1"/>
    </source>
</evidence>
<name>A0ABS5TED2_9ACTN</name>
<sequence length="260" mass="28672">MLQAERTRIRTRTRSTSYCTVRGRLWDPRSFAPDSPPGLFVAGPGRFHLYADRGAAAHRSALVIALAGLGEAISVSYQDDPGRPARIPALRDAYRASGVDIDSATPVPALWDRRTGRIVTNDYATLEKDLATEFADWSGTGLELYPADLRDGIDELDRWLGPVIGPGPRRRGADGLLDEAFARLDRTLAHSRHLLGDRLTLADVRLWVMLVRFGPEAGRPARISSALAPFTSLWAYAQDLSERPGFRTATGPRGLRRPQF</sequence>
<feature type="domain" description="GST C-terminal" evidence="1">
    <location>
        <begin position="124"/>
        <end position="260"/>
    </location>
</feature>
<dbReference type="SUPFAM" id="SSF47616">
    <property type="entry name" value="GST C-terminal domain-like"/>
    <property type="match status" value="1"/>
</dbReference>
<dbReference type="PANTHER" id="PTHR32419">
    <property type="entry name" value="GLUTATHIONYL-HYDROQUINONE REDUCTASE"/>
    <property type="match status" value="1"/>
</dbReference>
<dbReference type="InterPro" id="IPR016639">
    <property type="entry name" value="GST_Omega/GSH"/>
</dbReference>
<dbReference type="RefSeq" id="WP_214155100.1">
    <property type="nucleotide sequence ID" value="NZ_JAHBAY010000003.1"/>
</dbReference>
<dbReference type="Gene3D" id="1.20.1050.10">
    <property type="match status" value="1"/>
</dbReference>
<protein>
    <submittedName>
        <fullName evidence="2">Glutathione S-transferase C-terminal domain-containing protein</fullName>
    </submittedName>
</protein>
<dbReference type="Pfam" id="PF13410">
    <property type="entry name" value="GST_C_2"/>
    <property type="match status" value="1"/>
</dbReference>
<dbReference type="Gene3D" id="3.40.30.10">
    <property type="entry name" value="Glutaredoxin"/>
    <property type="match status" value="1"/>
</dbReference>